<accession>A0A067RTG5</accession>
<dbReference type="Pfam" id="PF17751">
    <property type="entry name" value="SKICH"/>
    <property type="match status" value="1"/>
</dbReference>
<proteinExistence type="predicted"/>
<organism evidence="2 3">
    <name type="scientific">Zootermopsis nevadensis</name>
    <name type="common">Dampwood termite</name>
    <dbReference type="NCBI Taxonomy" id="136037"/>
    <lineage>
        <taxon>Eukaryota</taxon>
        <taxon>Metazoa</taxon>
        <taxon>Ecdysozoa</taxon>
        <taxon>Arthropoda</taxon>
        <taxon>Hexapoda</taxon>
        <taxon>Insecta</taxon>
        <taxon>Pterygota</taxon>
        <taxon>Neoptera</taxon>
        <taxon>Polyneoptera</taxon>
        <taxon>Dictyoptera</taxon>
        <taxon>Blattodea</taxon>
        <taxon>Blattoidea</taxon>
        <taxon>Termitoidae</taxon>
        <taxon>Termopsidae</taxon>
        <taxon>Zootermopsis</taxon>
    </lineage>
</organism>
<dbReference type="OrthoDB" id="10015001at2759"/>
<evidence type="ECO:0000259" key="1">
    <source>
        <dbReference type="Pfam" id="PF17751"/>
    </source>
</evidence>
<evidence type="ECO:0000313" key="2">
    <source>
        <dbReference type="EMBL" id="KDR24105.1"/>
    </source>
</evidence>
<sequence length="242" mass="28274">MPLDMVKFNKVKTKYYVNEDILLEYEFNAKTQPSHHDWIGLYPRGWKHLLQCVAFEWIISRPCEVALQRSIQFECRYHSQVVCTDREYQFLYINKKIEVLGRSQYFRFVPAGMLTNIKYVHRSSSEKALTSSFTLHSNSHSKVKSSSELIHNIQDHIQDLKNDLEMSKIAQRQMKLAAHHSEMEKLAYQKFVSELLIALSQKGIARIIDDEGKEMLVKQVLNSETQSDVTEEHPPQGVLKML</sequence>
<reference evidence="2 3" key="1">
    <citation type="journal article" date="2014" name="Nat. Commun.">
        <title>Molecular traces of alternative social organization in a termite genome.</title>
        <authorList>
            <person name="Terrapon N."/>
            <person name="Li C."/>
            <person name="Robertson H.M."/>
            <person name="Ji L."/>
            <person name="Meng X."/>
            <person name="Booth W."/>
            <person name="Chen Z."/>
            <person name="Childers C.P."/>
            <person name="Glastad K.M."/>
            <person name="Gokhale K."/>
            <person name="Gowin J."/>
            <person name="Gronenberg W."/>
            <person name="Hermansen R.A."/>
            <person name="Hu H."/>
            <person name="Hunt B.G."/>
            <person name="Huylmans A.K."/>
            <person name="Khalil S.M."/>
            <person name="Mitchell R.D."/>
            <person name="Munoz-Torres M.C."/>
            <person name="Mustard J.A."/>
            <person name="Pan H."/>
            <person name="Reese J.T."/>
            <person name="Scharf M.E."/>
            <person name="Sun F."/>
            <person name="Vogel H."/>
            <person name="Xiao J."/>
            <person name="Yang W."/>
            <person name="Yang Z."/>
            <person name="Yang Z."/>
            <person name="Zhou J."/>
            <person name="Zhu J."/>
            <person name="Brent C.S."/>
            <person name="Elsik C.G."/>
            <person name="Goodisman M.A."/>
            <person name="Liberles D.A."/>
            <person name="Roe R.M."/>
            <person name="Vargo E.L."/>
            <person name="Vilcinskas A."/>
            <person name="Wang J."/>
            <person name="Bornberg-Bauer E."/>
            <person name="Korb J."/>
            <person name="Zhang G."/>
            <person name="Liebig J."/>
        </authorList>
    </citation>
    <scope>NUCLEOTIDE SEQUENCE [LARGE SCALE GENOMIC DNA]</scope>
    <source>
        <tissue evidence="2">Whole organism</tissue>
    </source>
</reference>
<name>A0A067RTG5_ZOONE</name>
<dbReference type="AlphaFoldDB" id="A0A067RTG5"/>
<dbReference type="InParanoid" id="A0A067RTG5"/>
<dbReference type="OMA" id="AFEWIIS"/>
<dbReference type="Proteomes" id="UP000027135">
    <property type="component" value="Unassembled WGS sequence"/>
</dbReference>
<feature type="domain" description="SKICH" evidence="1">
    <location>
        <begin position="6"/>
        <end position="108"/>
    </location>
</feature>
<protein>
    <submittedName>
        <fullName evidence="2">Calcium-binding and coiled-coil domain-containing protein 2</fullName>
    </submittedName>
</protein>
<evidence type="ECO:0000313" key="3">
    <source>
        <dbReference type="Proteomes" id="UP000027135"/>
    </source>
</evidence>
<gene>
    <name evidence="2" type="ORF">L798_03760</name>
</gene>
<dbReference type="eggNOG" id="ENOG502SBHT">
    <property type="taxonomic scope" value="Eukaryota"/>
</dbReference>
<dbReference type="STRING" id="136037.A0A067RTG5"/>
<keyword evidence="3" id="KW-1185">Reference proteome</keyword>
<dbReference type="InterPro" id="IPR041611">
    <property type="entry name" value="SKICH"/>
</dbReference>
<dbReference type="Gene3D" id="2.60.40.2840">
    <property type="match status" value="1"/>
</dbReference>
<dbReference type="EMBL" id="KK852427">
    <property type="protein sequence ID" value="KDR24105.1"/>
    <property type="molecule type" value="Genomic_DNA"/>
</dbReference>